<dbReference type="AlphaFoldDB" id="A0AAJ1QCJ5"/>
<proteinExistence type="predicted"/>
<reference evidence="1" key="2">
    <citation type="journal article" date="2022" name="Sci. Total Environ.">
        <title>Prevalence, transmission, and molecular epidemiology of tet(X)-positive bacteria among humans, animals, and environmental niches in China: An epidemiological, and genomic-based study.</title>
        <authorList>
            <person name="Dong N."/>
            <person name="Zeng Y."/>
            <person name="Cai C."/>
            <person name="Sun C."/>
            <person name="Lu J."/>
            <person name="Liu C."/>
            <person name="Zhou H."/>
            <person name="Sun Q."/>
            <person name="Shu L."/>
            <person name="Wang H."/>
            <person name="Wang Y."/>
            <person name="Wang S."/>
            <person name="Wu C."/>
            <person name="Chan E.W."/>
            <person name="Chen G."/>
            <person name="Shen Z."/>
            <person name="Chen S."/>
            <person name="Zhang R."/>
        </authorList>
    </citation>
    <scope>NUCLEOTIDE SEQUENCE</scope>
    <source>
        <strain evidence="1">R655-4</strain>
    </source>
</reference>
<evidence type="ECO:0000313" key="2">
    <source>
        <dbReference type="Proteomes" id="UP001170959"/>
    </source>
</evidence>
<dbReference type="EMBL" id="JACAGJ010000001">
    <property type="protein sequence ID" value="MDM1071520.1"/>
    <property type="molecule type" value="Genomic_DNA"/>
</dbReference>
<reference evidence="1" key="1">
    <citation type="submission" date="2020-06" db="EMBL/GenBank/DDBJ databases">
        <authorList>
            <person name="Dong N."/>
        </authorList>
    </citation>
    <scope>NUCLEOTIDE SEQUENCE</scope>
    <source>
        <strain evidence="1">R655-4</strain>
    </source>
</reference>
<accession>A0AAJ1QCJ5</accession>
<dbReference type="RefSeq" id="WP_286491895.1">
    <property type="nucleotide sequence ID" value="NZ_DAMCAC010000001.1"/>
</dbReference>
<protein>
    <submittedName>
        <fullName evidence="1">Uncharacterized protein</fullName>
    </submittedName>
</protein>
<evidence type="ECO:0000313" key="1">
    <source>
        <dbReference type="EMBL" id="MDM1071520.1"/>
    </source>
</evidence>
<sequence length="114" mass="12693">MKKLLSFVIILTGIFTFGQQCNIVTPQIYEANQLGDGNVVFYTLPLNTNYSYKWEITLENGMVLSSVEPRAIYYISCDNRVAKAKVEVDNGSCKQTIERIFQPKVCGTAGSGIN</sequence>
<dbReference type="Proteomes" id="UP001170959">
    <property type="component" value="Unassembled WGS sequence"/>
</dbReference>
<organism evidence="1 2">
    <name type="scientific">Empedobacter brevis</name>
    <dbReference type="NCBI Taxonomy" id="247"/>
    <lineage>
        <taxon>Bacteria</taxon>
        <taxon>Pseudomonadati</taxon>
        <taxon>Bacteroidota</taxon>
        <taxon>Flavobacteriia</taxon>
        <taxon>Flavobacteriales</taxon>
        <taxon>Weeksellaceae</taxon>
        <taxon>Empedobacter</taxon>
    </lineage>
</organism>
<gene>
    <name evidence="1" type="ORF">HX001_03320</name>
</gene>
<comment type="caution">
    <text evidence="1">The sequence shown here is derived from an EMBL/GenBank/DDBJ whole genome shotgun (WGS) entry which is preliminary data.</text>
</comment>
<name>A0AAJ1QCJ5_9FLAO</name>